<reference evidence="4" key="3">
    <citation type="journal article" date="2005" name="Nature">
        <title>The map-based sequence of the rice genome.</title>
        <authorList>
            <consortium name="International rice genome sequencing project (IRGSP)"/>
            <person name="Matsumoto T."/>
            <person name="Wu J."/>
            <person name="Kanamori H."/>
            <person name="Katayose Y."/>
            <person name="Fujisawa M."/>
            <person name="Namiki N."/>
            <person name="Mizuno H."/>
            <person name="Yamamoto K."/>
            <person name="Antonio B.A."/>
            <person name="Baba T."/>
            <person name="Sakata K."/>
            <person name="Nagamura Y."/>
            <person name="Aoki H."/>
            <person name="Arikawa K."/>
            <person name="Arita K."/>
            <person name="Bito T."/>
            <person name="Chiden Y."/>
            <person name="Fujitsuka N."/>
            <person name="Fukunaka R."/>
            <person name="Hamada M."/>
            <person name="Harada C."/>
            <person name="Hayashi A."/>
            <person name="Hijishita S."/>
            <person name="Honda M."/>
            <person name="Hosokawa S."/>
            <person name="Ichikawa Y."/>
            <person name="Idonuma A."/>
            <person name="Iijima M."/>
            <person name="Ikeda M."/>
            <person name="Ikeno M."/>
            <person name="Ito K."/>
            <person name="Ito S."/>
            <person name="Ito T."/>
            <person name="Ito Y."/>
            <person name="Ito Y."/>
            <person name="Iwabuchi A."/>
            <person name="Kamiya K."/>
            <person name="Karasawa W."/>
            <person name="Kurita K."/>
            <person name="Katagiri S."/>
            <person name="Kikuta A."/>
            <person name="Kobayashi H."/>
            <person name="Kobayashi N."/>
            <person name="Machita K."/>
            <person name="Maehara T."/>
            <person name="Masukawa M."/>
            <person name="Mizubayashi T."/>
            <person name="Mukai Y."/>
            <person name="Nagasaki H."/>
            <person name="Nagata Y."/>
            <person name="Naito S."/>
            <person name="Nakashima M."/>
            <person name="Nakama Y."/>
            <person name="Nakamichi Y."/>
            <person name="Nakamura M."/>
            <person name="Meguro A."/>
            <person name="Negishi M."/>
            <person name="Ohta I."/>
            <person name="Ohta T."/>
            <person name="Okamoto M."/>
            <person name="Ono N."/>
            <person name="Saji S."/>
            <person name="Sakaguchi M."/>
            <person name="Sakai K."/>
            <person name="Shibata M."/>
            <person name="Shimokawa T."/>
            <person name="Song J."/>
            <person name="Takazaki Y."/>
            <person name="Terasawa K."/>
            <person name="Tsugane M."/>
            <person name="Tsuji K."/>
            <person name="Ueda S."/>
            <person name="Waki K."/>
            <person name="Yamagata H."/>
            <person name="Yamamoto M."/>
            <person name="Yamamoto S."/>
            <person name="Yamane H."/>
            <person name="Yoshiki S."/>
            <person name="Yoshihara R."/>
            <person name="Yukawa K."/>
            <person name="Zhong H."/>
            <person name="Yano M."/>
            <person name="Yuan Q."/>
            <person name="Ouyang S."/>
            <person name="Liu J."/>
            <person name="Jones K.M."/>
            <person name="Gansberger K."/>
            <person name="Moffat K."/>
            <person name="Hill J."/>
            <person name="Bera J."/>
            <person name="Fadrosh D."/>
            <person name="Jin S."/>
            <person name="Johri S."/>
            <person name="Kim M."/>
            <person name="Overton L."/>
            <person name="Reardon M."/>
            <person name="Tsitrin T."/>
            <person name="Vuong H."/>
            <person name="Weaver B."/>
            <person name="Ciecko A."/>
            <person name="Tallon L."/>
            <person name="Jackson J."/>
            <person name="Pai G."/>
            <person name="Aken S.V."/>
            <person name="Utterback T."/>
            <person name="Reidmuller S."/>
            <person name="Feldblyum T."/>
            <person name="Hsiao J."/>
            <person name="Zismann V."/>
            <person name="Iobst S."/>
            <person name="de Vazeille A.R."/>
            <person name="Buell C.R."/>
            <person name="Ying K."/>
            <person name="Li Y."/>
            <person name="Lu T."/>
            <person name="Huang Y."/>
            <person name="Zhao Q."/>
            <person name="Feng Q."/>
            <person name="Zhang L."/>
            <person name="Zhu J."/>
            <person name="Weng Q."/>
            <person name="Mu J."/>
            <person name="Lu Y."/>
            <person name="Fan D."/>
            <person name="Liu Y."/>
            <person name="Guan J."/>
            <person name="Zhang Y."/>
            <person name="Yu S."/>
            <person name="Liu X."/>
            <person name="Zhang Y."/>
            <person name="Hong G."/>
            <person name="Han B."/>
            <person name="Choisne N."/>
            <person name="Demange N."/>
            <person name="Orjeda G."/>
            <person name="Samain S."/>
            <person name="Cattolico L."/>
            <person name="Pelletier E."/>
            <person name="Couloux A."/>
            <person name="Segurens B."/>
            <person name="Wincker P."/>
            <person name="D'Hont A."/>
            <person name="Scarpelli C."/>
            <person name="Weissenbach J."/>
            <person name="Salanoubat M."/>
            <person name="Quetier F."/>
            <person name="Yu Y."/>
            <person name="Kim H.R."/>
            <person name="Rambo T."/>
            <person name="Currie J."/>
            <person name="Collura K."/>
            <person name="Luo M."/>
            <person name="Yang T."/>
            <person name="Ammiraju J.S.S."/>
            <person name="Engler F."/>
            <person name="Soderlund C."/>
            <person name="Wing R.A."/>
            <person name="Palmer L.E."/>
            <person name="de la Bastide M."/>
            <person name="Spiegel L."/>
            <person name="Nascimento L."/>
            <person name="Zutavern T."/>
            <person name="O'Shaughnessy A."/>
            <person name="Dike S."/>
            <person name="Dedhia N."/>
            <person name="Preston R."/>
            <person name="Balija V."/>
            <person name="McCombie W.R."/>
            <person name="Chow T."/>
            <person name="Chen H."/>
            <person name="Chung M."/>
            <person name="Chen C."/>
            <person name="Shaw J."/>
            <person name="Wu H."/>
            <person name="Hsiao K."/>
            <person name="Chao Y."/>
            <person name="Chu M."/>
            <person name="Cheng C."/>
            <person name="Hour A."/>
            <person name="Lee P."/>
            <person name="Lin S."/>
            <person name="Lin Y."/>
            <person name="Liou J."/>
            <person name="Liu S."/>
            <person name="Hsing Y."/>
            <person name="Raghuvanshi S."/>
            <person name="Mohanty A."/>
            <person name="Bharti A.K."/>
            <person name="Gaur A."/>
            <person name="Gupta V."/>
            <person name="Kumar D."/>
            <person name="Ravi V."/>
            <person name="Vij S."/>
            <person name="Kapur A."/>
            <person name="Khurana P."/>
            <person name="Khurana P."/>
            <person name="Khurana J.P."/>
            <person name="Tyagi A.K."/>
            <person name="Gaikwad K."/>
            <person name="Singh A."/>
            <person name="Dalal V."/>
            <person name="Srivastava S."/>
            <person name="Dixit A."/>
            <person name="Pal A.K."/>
            <person name="Ghazi I.A."/>
            <person name="Yadav M."/>
            <person name="Pandit A."/>
            <person name="Bhargava A."/>
            <person name="Sureshbabu K."/>
            <person name="Batra K."/>
            <person name="Sharma T.R."/>
            <person name="Mohapatra T."/>
            <person name="Singh N.K."/>
            <person name="Messing J."/>
            <person name="Nelson A.B."/>
            <person name="Fuks G."/>
            <person name="Kavchok S."/>
            <person name="Keizer G."/>
            <person name="Linton E."/>
            <person name="Llaca V."/>
            <person name="Song R."/>
            <person name="Tanyolac B."/>
            <person name="Young S."/>
            <person name="Ho-Il K."/>
            <person name="Hahn J.H."/>
            <person name="Sangsakoo G."/>
            <person name="Vanavichit A."/>
            <person name="de Mattos Luiz.A.T."/>
            <person name="Zimmer P.D."/>
            <person name="Malone G."/>
            <person name="Dellagostin O."/>
            <person name="de Oliveira A.C."/>
            <person name="Bevan M."/>
            <person name="Bancroft I."/>
            <person name="Minx P."/>
            <person name="Cordum H."/>
            <person name="Wilson R."/>
            <person name="Cheng Z."/>
            <person name="Jin W."/>
            <person name="Jiang J."/>
            <person name="Leong S.A."/>
            <person name="Iwama H."/>
            <person name="Gojobori T."/>
            <person name="Itoh T."/>
            <person name="Niimura Y."/>
            <person name="Fujii Y."/>
            <person name="Habara T."/>
            <person name="Sakai H."/>
            <person name="Sato Y."/>
            <person name="Wilson G."/>
            <person name="Kumar K."/>
            <person name="McCouch S."/>
            <person name="Juretic N."/>
            <person name="Hoen D."/>
            <person name="Wright S."/>
            <person name="Bruskiewich R."/>
            <person name="Bureau T."/>
            <person name="Miyao A."/>
            <person name="Hirochika H."/>
            <person name="Nishikawa T."/>
            <person name="Kadowaki K."/>
            <person name="Sugiura M."/>
            <person name="Burr B."/>
            <person name="Sasaki T."/>
        </authorList>
    </citation>
    <scope>NUCLEOTIDE SEQUENCE [LARGE SCALE GENOMIC DNA]</scope>
    <source>
        <strain evidence="4">cv. Nipponbare</strain>
    </source>
</reference>
<evidence type="ECO:0000256" key="1">
    <source>
        <dbReference type="SAM" id="MobiDB-lite"/>
    </source>
</evidence>
<organism evidence="3 4">
    <name type="scientific">Oryza sativa subsp. japonica</name>
    <name type="common">Rice</name>
    <dbReference type="NCBI Taxonomy" id="39947"/>
    <lineage>
        <taxon>Eukaryota</taxon>
        <taxon>Viridiplantae</taxon>
        <taxon>Streptophyta</taxon>
        <taxon>Embryophyta</taxon>
        <taxon>Tracheophyta</taxon>
        <taxon>Spermatophyta</taxon>
        <taxon>Magnoliopsida</taxon>
        <taxon>Liliopsida</taxon>
        <taxon>Poales</taxon>
        <taxon>Poaceae</taxon>
        <taxon>BOP clade</taxon>
        <taxon>Oryzoideae</taxon>
        <taxon>Oryzeae</taxon>
        <taxon>Oryzinae</taxon>
        <taxon>Oryza</taxon>
        <taxon>Oryza sativa</taxon>
    </lineage>
</organism>
<dbReference type="Proteomes" id="UP000000763">
    <property type="component" value="Chromosome 2"/>
</dbReference>
<gene>
    <name evidence="3" type="ORF">B1469H02.5</name>
    <name evidence="2" type="ORF">P0042D01.28</name>
</gene>
<protein>
    <submittedName>
        <fullName evidence="3">Uncharacterized protein</fullName>
    </submittedName>
</protein>
<proteinExistence type="predicted"/>
<accession>Q6K226</accession>
<dbReference type="EMBL" id="AP006168">
    <property type="protein sequence ID" value="BAD23724.1"/>
    <property type="molecule type" value="Genomic_DNA"/>
</dbReference>
<evidence type="ECO:0000313" key="3">
    <source>
        <dbReference type="EMBL" id="BAD23724.1"/>
    </source>
</evidence>
<reference evidence="2" key="1">
    <citation type="submission" date="2002-03" db="EMBL/GenBank/DDBJ databases">
        <title>Oryza sativa nipponbare(GA3) genomic DNA, chromosome 2, PAC clone:P0042D01.</title>
        <authorList>
            <person name="Sasaki T."/>
            <person name="Matsumoto T."/>
            <person name="Yamamoto K."/>
        </authorList>
    </citation>
    <scope>NUCLEOTIDE SEQUENCE</scope>
</reference>
<dbReference type="EMBL" id="AP005000">
    <property type="protein sequence ID" value="BAD23164.1"/>
    <property type="molecule type" value="Genomic_DNA"/>
</dbReference>
<sequence length="97" mass="10420">MRCTRVVRGETDAAGPRVASRLAVERAHGRGLTGVGPTRSRPSWRRRGAYVVATRAGGRKTKALAANGRRAAVVSPGRLATMRGDGAYTGMTWEKER</sequence>
<evidence type="ECO:0000313" key="4">
    <source>
        <dbReference type="Proteomes" id="UP000000763"/>
    </source>
</evidence>
<reference evidence="4" key="4">
    <citation type="journal article" date="2008" name="Nucleic Acids Res.">
        <title>The rice annotation project database (RAP-DB): 2008 update.</title>
        <authorList>
            <consortium name="The rice annotation project (RAP)"/>
        </authorList>
    </citation>
    <scope>GENOME REANNOTATION</scope>
    <source>
        <strain evidence="4">cv. Nipponbare</strain>
    </source>
</reference>
<feature type="region of interest" description="Disordered" evidence="1">
    <location>
        <begin position="1"/>
        <end position="43"/>
    </location>
</feature>
<reference evidence="3" key="2">
    <citation type="submission" date="2003-01" db="EMBL/GenBank/DDBJ databases">
        <title>Oryza sativa nipponbare(GA3) genomic DNA, chromosome 2, BAC clone:B1469H02.</title>
        <authorList>
            <person name="Sasaki T."/>
            <person name="Matsumoto T."/>
            <person name="Katayose Y."/>
        </authorList>
    </citation>
    <scope>NUCLEOTIDE SEQUENCE</scope>
</reference>
<evidence type="ECO:0000313" key="2">
    <source>
        <dbReference type="EMBL" id="BAD23164.1"/>
    </source>
</evidence>
<name>Q6K226_ORYSJ</name>
<dbReference type="AlphaFoldDB" id="Q6K226"/>